<feature type="compositionally biased region" description="Basic and acidic residues" evidence="1">
    <location>
        <begin position="220"/>
        <end position="230"/>
    </location>
</feature>
<feature type="compositionally biased region" description="Basic and acidic residues" evidence="1">
    <location>
        <begin position="296"/>
        <end position="306"/>
    </location>
</feature>
<accession>A0A7S3DWY9</accession>
<feature type="compositionally biased region" description="Basic and acidic residues" evidence="1">
    <location>
        <begin position="180"/>
        <end position="198"/>
    </location>
</feature>
<name>A0A7S3DWY9_9STRA</name>
<feature type="compositionally biased region" description="Basic residues" evidence="1">
    <location>
        <begin position="283"/>
        <end position="292"/>
    </location>
</feature>
<gene>
    <name evidence="2" type="ORF">APAL1065_LOCUS26140</name>
</gene>
<sequence length="306" mass="33952">MASALLSYIPFGGNNSLFGSSSTSKQNQHHGDDEFISGDEDYRMNNLNDSMGLPHEQTPVVLEDEHKQTRMLLQKRQTSEATDDTDSTCSGSSNYEEEEEEVVIDELYLMREAARLHLSTIAMQIAMDSSNKADILISCVCNKPFCSAVCLLVDDERSNNQSTESNSVPASSPSRKSKKTPPDSKDRSSPKREKDKKSKKERKTIAVVDEEPCVSSSCDNKADPILKEVPRNGTSSIPSGMNDHFNQPIEESNNDKTQKEKSKKKKKKGKASSTIDGEDKKTKTCKKKKKSSCKTPTEKRGDDQAQ</sequence>
<feature type="compositionally biased region" description="Low complexity" evidence="1">
    <location>
        <begin position="162"/>
        <end position="174"/>
    </location>
</feature>
<dbReference type="EMBL" id="HBHT01038886">
    <property type="protein sequence ID" value="CAD9992965.1"/>
    <property type="molecule type" value="Transcribed_RNA"/>
</dbReference>
<protein>
    <submittedName>
        <fullName evidence="2">Uncharacterized protein</fullName>
    </submittedName>
</protein>
<organism evidence="2">
    <name type="scientific">Entomoneis paludosa</name>
    <dbReference type="NCBI Taxonomy" id="265537"/>
    <lineage>
        <taxon>Eukaryota</taxon>
        <taxon>Sar</taxon>
        <taxon>Stramenopiles</taxon>
        <taxon>Ochrophyta</taxon>
        <taxon>Bacillariophyta</taxon>
        <taxon>Bacillariophyceae</taxon>
        <taxon>Bacillariophycidae</taxon>
        <taxon>Entomoneidaceae</taxon>
        <taxon>Entomoneis</taxon>
    </lineage>
</organism>
<feature type="region of interest" description="Disordered" evidence="1">
    <location>
        <begin position="74"/>
        <end position="97"/>
    </location>
</feature>
<evidence type="ECO:0000313" key="2">
    <source>
        <dbReference type="EMBL" id="CAD9992965.1"/>
    </source>
</evidence>
<reference evidence="2" key="1">
    <citation type="submission" date="2021-01" db="EMBL/GenBank/DDBJ databases">
        <authorList>
            <person name="Corre E."/>
            <person name="Pelletier E."/>
            <person name="Niang G."/>
            <person name="Scheremetjew M."/>
            <person name="Finn R."/>
            <person name="Kale V."/>
            <person name="Holt S."/>
            <person name="Cochrane G."/>
            <person name="Meng A."/>
            <person name="Brown T."/>
            <person name="Cohen L."/>
        </authorList>
    </citation>
    <scope>NUCLEOTIDE SEQUENCE</scope>
    <source>
        <strain evidence="2">CCMP125</strain>
    </source>
</reference>
<feature type="compositionally biased region" description="Basic residues" evidence="1">
    <location>
        <begin position="261"/>
        <end position="270"/>
    </location>
</feature>
<feature type="region of interest" description="Disordered" evidence="1">
    <location>
        <begin position="159"/>
        <end position="306"/>
    </location>
</feature>
<dbReference type="AlphaFoldDB" id="A0A7S3DWY9"/>
<feature type="region of interest" description="Disordered" evidence="1">
    <location>
        <begin position="19"/>
        <end position="39"/>
    </location>
</feature>
<proteinExistence type="predicted"/>
<evidence type="ECO:0000256" key="1">
    <source>
        <dbReference type="SAM" id="MobiDB-lite"/>
    </source>
</evidence>